<comment type="caution">
    <text evidence="2">The sequence shown here is derived from an EMBL/GenBank/DDBJ whole genome shotgun (WGS) entry which is preliminary data.</text>
</comment>
<organism evidence="2 3">
    <name type="scientific">Pseudokineococcus basanitobsidens</name>
    <dbReference type="NCBI Taxonomy" id="1926649"/>
    <lineage>
        <taxon>Bacteria</taxon>
        <taxon>Bacillati</taxon>
        <taxon>Actinomycetota</taxon>
        <taxon>Actinomycetes</taxon>
        <taxon>Kineosporiales</taxon>
        <taxon>Kineosporiaceae</taxon>
        <taxon>Pseudokineococcus</taxon>
    </lineage>
</organism>
<dbReference type="EMBL" id="JBBIAA010000014">
    <property type="protein sequence ID" value="MEJ5946004.1"/>
    <property type="molecule type" value="Genomic_DNA"/>
</dbReference>
<evidence type="ECO:0000313" key="3">
    <source>
        <dbReference type="Proteomes" id="UP001387100"/>
    </source>
</evidence>
<sequence length="164" mass="17546">MLPLTPATLRACFVNASKKERSDAWLPDLDALDWDALDLLGWRDAKLGRRSYVVVPTDGGGGAPVGVLLRQAEASPRSRTQCAWCADVRLPNPVVMVGARLAGPAGRAGGTVGTLVCEDFQCSANVRTDPPLPYEGFDVARARAERVDALRTRAAGFVRAVTTR</sequence>
<name>A0ABU8RLU3_9ACTN</name>
<dbReference type="InterPro" id="IPR032330">
    <property type="entry name" value="EF-G-binding_C"/>
</dbReference>
<dbReference type="Proteomes" id="UP001387100">
    <property type="component" value="Unassembled WGS sequence"/>
</dbReference>
<keyword evidence="3" id="KW-1185">Reference proteome</keyword>
<accession>A0ABU8RLU3</accession>
<dbReference type="Pfam" id="PF16571">
    <property type="entry name" value="FBP_C"/>
    <property type="match status" value="1"/>
</dbReference>
<proteinExistence type="predicted"/>
<feature type="domain" description="Elongation factor G-binding protein C-terminal treble-clef zinc-finger" evidence="1">
    <location>
        <begin position="9"/>
        <end position="161"/>
    </location>
</feature>
<reference evidence="2 3" key="1">
    <citation type="journal article" date="2017" name="Int. J. Syst. Evol. Microbiol.">
        <title>Pseudokineococcus basanitobsidens sp. nov., isolated from volcanic rock.</title>
        <authorList>
            <person name="Lee D.W."/>
            <person name="Park M.Y."/>
            <person name="Kim J.J."/>
            <person name="Kim B.S."/>
        </authorList>
    </citation>
    <scope>NUCLEOTIDE SEQUENCE [LARGE SCALE GENOMIC DNA]</scope>
    <source>
        <strain evidence="2 3">DSM 103726</strain>
    </source>
</reference>
<gene>
    <name evidence="2" type="ORF">WDZ17_11950</name>
</gene>
<protein>
    <submittedName>
        <fullName evidence="2">FBP domain-containing protein</fullName>
    </submittedName>
</protein>
<dbReference type="RefSeq" id="WP_339575388.1">
    <property type="nucleotide sequence ID" value="NZ_JBBIAA010000014.1"/>
</dbReference>
<evidence type="ECO:0000259" key="1">
    <source>
        <dbReference type="Pfam" id="PF16571"/>
    </source>
</evidence>
<evidence type="ECO:0000313" key="2">
    <source>
        <dbReference type="EMBL" id="MEJ5946004.1"/>
    </source>
</evidence>